<reference evidence="2" key="1">
    <citation type="journal article" date="2023" name="Science">
        <title>Genome structures resolve the early diversification of teleost fishes.</title>
        <authorList>
            <person name="Parey E."/>
            <person name="Louis A."/>
            <person name="Montfort J."/>
            <person name="Bouchez O."/>
            <person name="Roques C."/>
            <person name="Iampietro C."/>
            <person name="Lluch J."/>
            <person name="Castinel A."/>
            <person name="Donnadieu C."/>
            <person name="Desvignes T."/>
            <person name="Floi Bucao C."/>
            <person name="Jouanno E."/>
            <person name="Wen M."/>
            <person name="Mejri S."/>
            <person name="Dirks R."/>
            <person name="Jansen H."/>
            <person name="Henkel C."/>
            <person name="Chen W.J."/>
            <person name="Zahm M."/>
            <person name="Cabau C."/>
            <person name="Klopp C."/>
            <person name="Thompson A.W."/>
            <person name="Robinson-Rechavi M."/>
            <person name="Braasch I."/>
            <person name="Lecointre G."/>
            <person name="Bobe J."/>
            <person name="Postlethwait J.H."/>
            <person name="Berthelot C."/>
            <person name="Roest Crollius H."/>
            <person name="Guiguen Y."/>
        </authorList>
    </citation>
    <scope>NUCLEOTIDE SEQUENCE</scope>
    <source>
        <strain evidence="2">NC1722</strain>
    </source>
</reference>
<sequence>MRQMLLTCTRGRGMGQSSSSPGLWAEEKMASLRGVAGVRETQSLHHVPDNLISNISTTTQRTAPSVNSVPRTTPAARRCPTDDTSRVDDVPWAALMMFIVDNITVVQ</sequence>
<keyword evidence="3" id="KW-1185">Reference proteome</keyword>
<organism evidence="2 3">
    <name type="scientific">Aldrovandia affinis</name>
    <dbReference type="NCBI Taxonomy" id="143900"/>
    <lineage>
        <taxon>Eukaryota</taxon>
        <taxon>Metazoa</taxon>
        <taxon>Chordata</taxon>
        <taxon>Craniata</taxon>
        <taxon>Vertebrata</taxon>
        <taxon>Euteleostomi</taxon>
        <taxon>Actinopterygii</taxon>
        <taxon>Neopterygii</taxon>
        <taxon>Teleostei</taxon>
        <taxon>Notacanthiformes</taxon>
        <taxon>Halosauridae</taxon>
        <taxon>Aldrovandia</taxon>
    </lineage>
</organism>
<dbReference type="EMBL" id="JAINUG010000261">
    <property type="protein sequence ID" value="KAJ8384991.1"/>
    <property type="molecule type" value="Genomic_DNA"/>
</dbReference>
<dbReference type="Proteomes" id="UP001221898">
    <property type="component" value="Unassembled WGS sequence"/>
</dbReference>
<feature type="region of interest" description="Disordered" evidence="1">
    <location>
        <begin position="59"/>
        <end position="85"/>
    </location>
</feature>
<dbReference type="AlphaFoldDB" id="A0AAD7RIS9"/>
<proteinExistence type="predicted"/>
<name>A0AAD7RIS9_9TELE</name>
<evidence type="ECO:0000313" key="2">
    <source>
        <dbReference type="EMBL" id="KAJ8384991.1"/>
    </source>
</evidence>
<evidence type="ECO:0000313" key="3">
    <source>
        <dbReference type="Proteomes" id="UP001221898"/>
    </source>
</evidence>
<evidence type="ECO:0000256" key="1">
    <source>
        <dbReference type="SAM" id="MobiDB-lite"/>
    </source>
</evidence>
<feature type="compositionally biased region" description="Polar residues" evidence="1">
    <location>
        <begin position="59"/>
        <end position="71"/>
    </location>
</feature>
<protein>
    <submittedName>
        <fullName evidence="2">Uncharacterized protein</fullName>
    </submittedName>
</protein>
<gene>
    <name evidence="2" type="ORF">AAFF_G00196570</name>
</gene>
<comment type="caution">
    <text evidence="2">The sequence shown here is derived from an EMBL/GenBank/DDBJ whole genome shotgun (WGS) entry which is preliminary data.</text>
</comment>
<accession>A0AAD7RIS9</accession>